<dbReference type="InterPro" id="IPR035923">
    <property type="entry name" value="TT1751-like_sf"/>
</dbReference>
<evidence type="ECO:0000313" key="3">
    <source>
        <dbReference type="Proteomes" id="UP001221142"/>
    </source>
</evidence>
<dbReference type="Gene3D" id="3.30.310.70">
    <property type="entry name" value="TT1751-like domain"/>
    <property type="match status" value="1"/>
</dbReference>
<feature type="domain" description="DUF302" evidence="1">
    <location>
        <begin position="91"/>
        <end position="136"/>
    </location>
</feature>
<accession>A0AAD7FR80</accession>
<evidence type="ECO:0000259" key="1">
    <source>
        <dbReference type="Pfam" id="PF03625"/>
    </source>
</evidence>
<dbReference type="InterPro" id="IPR005180">
    <property type="entry name" value="DUF302"/>
</dbReference>
<dbReference type="EMBL" id="JARKIF010000005">
    <property type="protein sequence ID" value="KAJ7638759.1"/>
    <property type="molecule type" value="Genomic_DNA"/>
</dbReference>
<sequence>MAAKTVNTYPLQLVTYSTTLPTDEVIARLDVEVAKSKCPGKEFDGYNSKDELEAVLNAATGPSGLMFVLHRVQPRQMAPYYQTTPKPPTKTLFYITGNPIIAETMIRHDIRASYNVPPRILIIEKESGGTDVVFHLPSSVIYLNKEDMQMKAAAEALDRIMEGMAERITAV</sequence>
<evidence type="ECO:0000313" key="2">
    <source>
        <dbReference type="EMBL" id="KAJ7638759.1"/>
    </source>
</evidence>
<name>A0AAD7FR80_9AGAR</name>
<reference evidence="2" key="1">
    <citation type="submission" date="2023-03" db="EMBL/GenBank/DDBJ databases">
        <title>Massive genome expansion in bonnet fungi (Mycena s.s.) driven by repeated elements and novel gene families across ecological guilds.</title>
        <authorList>
            <consortium name="Lawrence Berkeley National Laboratory"/>
            <person name="Harder C.B."/>
            <person name="Miyauchi S."/>
            <person name="Viragh M."/>
            <person name="Kuo A."/>
            <person name="Thoen E."/>
            <person name="Andreopoulos B."/>
            <person name="Lu D."/>
            <person name="Skrede I."/>
            <person name="Drula E."/>
            <person name="Henrissat B."/>
            <person name="Morin E."/>
            <person name="Kohler A."/>
            <person name="Barry K."/>
            <person name="LaButti K."/>
            <person name="Morin E."/>
            <person name="Salamov A."/>
            <person name="Lipzen A."/>
            <person name="Mereny Z."/>
            <person name="Hegedus B."/>
            <person name="Baldrian P."/>
            <person name="Stursova M."/>
            <person name="Weitz H."/>
            <person name="Taylor A."/>
            <person name="Grigoriev I.V."/>
            <person name="Nagy L.G."/>
            <person name="Martin F."/>
            <person name="Kauserud H."/>
        </authorList>
    </citation>
    <scope>NUCLEOTIDE SEQUENCE</scope>
    <source>
        <strain evidence="2">9284</strain>
    </source>
</reference>
<dbReference type="SUPFAM" id="SSF103247">
    <property type="entry name" value="TT1751-like"/>
    <property type="match status" value="1"/>
</dbReference>
<dbReference type="Pfam" id="PF03625">
    <property type="entry name" value="DUF302"/>
    <property type="match status" value="1"/>
</dbReference>
<gene>
    <name evidence="2" type="ORF">FB45DRAFT_863686</name>
</gene>
<organism evidence="2 3">
    <name type="scientific">Roridomyces roridus</name>
    <dbReference type="NCBI Taxonomy" id="1738132"/>
    <lineage>
        <taxon>Eukaryota</taxon>
        <taxon>Fungi</taxon>
        <taxon>Dikarya</taxon>
        <taxon>Basidiomycota</taxon>
        <taxon>Agaricomycotina</taxon>
        <taxon>Agaricomycetes</taxon>
        <taxon>Agaricomycetidae</taxon>
        <taxon>Agaricales</taxon>
        <taxon>Marasmiineae</taxon>
        <taxon>Mycenaceae</taxon>
        <taxon>Roridomyces</taxon>
    </lineage>
</organism>
<comment type="caution">
    <text evidence="2">The sequence shown here is derived from an EMBL/GenBank/DDBJ whole genome shotgun (WGS) entry which is preliminary data.</text>
</comment>
<protein>
    <recommendedName>
        <fullName evidence="1">DUF302 domain-containing protein</fullName>
    </recommendedName>
</protein>
<proteinExistence type="predicted"/>
<keyword evidence="3" id="KW-1185">Reference proteome</keyword>
<dbReference type="Proteomes" id="UP001221142">
    <property type="component" value="Unassembled WGS sequence"/>
</dbReference>
<dbReference type="AlphaFoldDB" id="A0AAD7FR80"/>